<gene>
    <name evidence="7" type="ORF">SCLCIDRAFT_1224120</name>
</gene>
<dbReference type="InterPro" id="IPR050386">
    <property type="entry name" value="Glycosyl_hydrolase_5"/>
</dbReference>
<dbReference type="InParanoid" id="A0A0C2ZGD3"/>
<dbReference type="PANTHER" id="PTHR31297:SF42">
    <property type="entry name" value="GLYCOSIDE HYDROLASE FAMILY 5 DOMAIN-CONTAINING PROTEIN"/>
    <property type="match status" value="1"/>
</dbReference>
<organism evidence="7 8">
    <name type="scientific">Scleroderma citrinum Foug A</name>
    <dbReference type="NCBI Taxonomy" id="1036808"/>
    <lineage>
        <taxon>Eukaryota</taxon>
        <taxon>Fungi</taxon>
        <taxon>Dikarya</taxon>
        <taxon>Basidiomycota</taxon>
        <taxon>Agaricomycotina</taxon>
        <taxon>Agaricomycetes</taxon>
        <taxon>Agaricomycetidae</taxon>
        <taxon>Boletales</taxon>
        <taxon>Sclerodermatineae</taxon>
        <taxon>Sclerodermataceae</taxon>
        <taxon>Scleroderma</taxon>
    </lineage>
</organism>
<keyword evidence="3 4" id="KW-0326">Glycosidase</keyword>
<comment type="similarity">
    <text evidence="1 4">Belongs to the glycosyl hydrolase 5 (cellulase A) family.</text>
</comment>
<feature type="domain" description="Glycoside hydrolase family 5" evidence="6">
    <location>
        <begin position="82"/>
        <end position="424"/>
    </location>
</feature>
<keyword evidence="5" id="KW-0732">Signal</keyword>
<dbReference type="Proteomes" id="UP000053989">
    <property type="component" value="Unassembled WGS sequence"/>
</dbReference>
<keyword evidence="8" id="KW-1185">Reference proteome</keyword>
<dbReference type="GO" id="GO:0009986">
    <property type="term" value="C:cell surface"/>
    <property type="evidence" value="ECO:0007669"/>
    <property type="project" value="TreeGrafter"/>
</dbReference>
<reference evidence="7 8" key="1">
    <citation type="submission" date="2014-04" db="EMBL/GenBank/DDBJ databases">
        <authorList>
            <consortium name="DOE Joint Genome Institute"/>
            <person name="Kuo A."/>
            <person name="Kohler A."/>
            <person name="Nagy L.G."/>
            <person name="Floudas D."/>
            <person name="Copeland A."/>
            <person name="Barry K.W."/>
            <person name="Cichocki N."/>
            <person name="Veneault-Fourrey C."/>
            <person name="LaButti K."/>
            <person name="Lindquist E.A."/>
            <person name="Lipzen A."/>
            <person name="Lundell T."/>
            <person name="Morin E."/>
            <person name="Murat C."/>
            <person name="Sun H."/>
            <person name="Tunlid A."/>
            <person name="Henrissat B."/>
            <person name="Grigoriev I.V."/>
            <person name="Hibbett D.S."/>
            <person name="Martin F."/>
            <person name="Nordberg H.P."/>
            <person name="Cantor M.N."/>
            <person name="Hua S.X."/>
        </authorList>
    </citation>
    <scope>NUCLEOTIDE SEQUENCE [LARGE SCALE GENOMIC DNA]</scope>
    <source>
        <strain evidence="7 8">Foug A</strain>
    </source>
</reference>
<evidence type="ECO:0000259" key="6">
    <source>
        <dbReference type="Pfam" id="PF00150"/>
    </source>
</evidence>
<evidence type="ECO:0000256" key="1">
    <source>
        <dbReference type="ARBA" id="ARBA00005641"/>
    </source>
</evidence>
<dbReference type="Pfam" id="PF00150">
    <property type="entry name" value="Cellulase"/>
    <property type="match status" value="1"/>
</dbReference>
<feature type="signal peptide" evidence="5">
    <location>
        <begin position="1"/>
        <end position="20"/>
    </location>
</feature>
<dbReference type="GO" id="GO:0005576">
    <property type="term" value="C:extracellular region"/>
    <property type="evidence" value="ECO:0007669"/>
    <property type="project" value="TreeGrafter"/>
</dbReference>
<name>A0A0C2ZGD3_9AGAM</name>
<dbReference type="InterPro" id="IPR017853">
    <property type="entry name" value="GH"/>
</dbReference>
<dbReference type="InterPro" id="IPR001547">
    <property type="entry name" value="Glyco_hydro_5"/>
</dbReference>
<dbReference type="OrthoDB" id="1887033at2759"/>
<accession>A0A0C2ZGD3</accession>
<dbReference type="EMBL" id="KN822233">
    <property type="protein sequence ID" value="KIM51922.1"/>
    <property type="molecule type" value="Genomic_DNA"/>
</dbReference>
<evidence type="ECO:0000313" key="7">
    <source>
        <dbReference type="EMBL" id="KIM51922.1"/>
    </source>
</evidence>
<sequence length="485" mass="54672">MKNLLLALPLLSALFPKVVAQMPTDKIYGVNLGSWLLLEPWMLPEEWIKMGGDNCTDCTQCVKSEFSLAEKYPDTVDERFAGHWDTWFTQDDLKTLVAAGINTVRIPLGYWLVEDLVDRTVEYYPRGGLKYLRRGLGWLRDAGVRVILDHHALPGVQVPGQMFTGQCTDDVQFYTPYNYHRALVWTAVMTTLTHLDPIFSSVFSIEAVNEPITDATQTPGYGDFQKNFVKTIRAVEAILGISVDNTPQDTLDVLSTLPSTGFTVAMHGACQSNIFNQEVTAALLEAIPMLVNIGLSYDLQDILTLSPFNCHGKEPIVTNFMDVTSQYNNSPNPADAAIGPQAYDHHVYYSFQGVADANSESYLTTICNDQHVQQAAALGNTPMWFGEWAISTNFDPTDEFLNDWADAQKWVYSKSAGWIFWSFKIEVTEFHARTMSYLEGLRRGYLTKDPSQYHNPNVCAPYIKTSTSKKLAKKQRQRLARENFF</sequence>
<dbReference type="HOGENOM" id="CLU_004624_7_1_1"/>
<dbReference type="AlphaFoldDB" id="A0A0C2ZGD3"/>
<dbReference type="STRING" id="1036808.A0A0C2ZGD3"/>
<dbReference type="Gene3D" id="3.20.20.80">
    <property type="entry name" value="Glycosidases"/>
    <property type="match status" value="2"/>
</dbReference>
<feature type="chain" id="PRO_5002174925" evidence="5">
    <location>
        <begin position="21"/>
        <end position="485"/>
    </location>
</feature>
<evidence type="ECO:0000256" key="5">
    <source>
        <dbReference type="SAM" id="SignalP"/>
    </source>
</evidence>
<dbReference type="GO" id="GO:0008422">
    <property type="term" value="F:beta-glucosidase activity"/>
    <property type="evidence" value="ECO:0007669"/>
    <property type="project" value="TreeGrafter"/>
</dbReference>
<dbReference type="PANTHER" id="PTHR31297">
    <property type="entry name" value="GLUCAN ENDO-1,6-BETA-GLUCOSIDASE B"/>
    <property type="match status" value="1"/>
</dbReference>
<protein>
    <submittedName>
        <fullName evidence="7">Glycoside hydrolase family 5 protein</fullName>
    </submittedName>
</protein>
<evidence type="ECO:0000256" key="2">
    <source>
        <dbReference type="ARBA" id="ARBA00022801"/>
    </source>
</evidence>
<evidence type="ECO:0000256" key="4">
    <source>
        <dbReference type="RuleBase" id="RU361153"/>
    </source>
</evidence>
<evidence type="ECO:0000313" key="8">
    <source>
        <dbReference type="Proteomes" id="UP000053989"/>
    </source>
</evidence>
<dbReference type="GO" id="GO:0009251">
    <property type="term" value="P:glucan catabolic process"/>
    <property type="evidence" value="ECO:0007669"/>
    <property type="project" value="TreeGrafter"/>
</dbReference>
<dbReference type="SUPFAM" id="SSF51445">
    <property type="entry name" value="(Trans)glycosidases"/>
    <property type="match status" value="1"/>
</dbReference>
<keyword evidence="2 4" id="KW-0378">Hydrolase</keyword>
<proteinExistence type="inferred from homology"/>
<evidence type="ECO:0000256" key="3">
    <source>
        <dbReference type="ARBA" id="ARBA00023295"/>
    </source>
</evidence>
<reference evidence="8" key="2">
    <citation type="submission" date="2015-01" db="EMBL/GenBank/DDBJ databases">
        <title>Evolutionary Origins and Diversification of the Mycorrhizal Mutualists.</title>
        <authorList>
            <consortium name="DOE Joint Genome Institute"/>
            <consortium name="Mycorrhizal Genomics Consortium"/>
            <person name="Kohler A."/>
            <person name="Kuo A."/>
            <person name="Nagy L.G."/>
            <person name="Floudas D."/>
            <person name="Copeland A."/>
            <person name="Barry K.W."/>
            <person name="Cichocki N."/>
            <person name="Veneault-Fourrey C."/>
            <person name="LaButti K."/>
            <person name="Lindquist E.A."/>
            <person name="Lipzen A."/>
            <person name="Lundell T."/>
            <person name="Morin E."/>
            <person name="Murat C."/>
            <person name="Riley R."/>
            <person name="Ohm R."/>
            <person name="Sun H."/>
            <person name="Tunlid A."/>
            <person name="Henrissat B."/>
            <person name="Grigoriev I.V."/>
            <person name="Hibbett D.S."/>
            <person name="Martin F."/>
        </authorList>
    </citation>
    <scope>NUCLEOTIDE SEQUENCE [LARGE SCALE GENOMIC DNA]</scope>
    <source>
        <strain evidence="8">Foug A</strain>
    </source>
</reference>